<gene>
    <name evidence="2" type="ORF">M438DRAFT_342240</name>
</gene>
<sequence length="64" mass="7165">MAASEQEFCIILLFLYYPFVILQYSSSKGMGVRGNSFSFATSTVFESAMLSALDSRPRIPVYEP</sequence>
<dbReference type="Proteomes" id="UP000030706">
    <property type="component" value="Unassembled WGS sequence"/>
</dbReference>
<keyword evidence="3" id="KW-1185">Reference proteome</keyword>
<organism evidence="2 3">
    <name type="scientific">Aureobasidium pullulans EXF-150</name>
    <dbReference type="NCBI Taxonomy" id="1043002"/>
    <lineage>
        <taxon>Eukaryota</taxon>
        <taxon>Fungi</taxon>
        <taxon>Dikarya</taxon>
        <taxon>Ascomycota</taxon>
        <taxon>Pezizomycotina</taxon>
        <taxon>Dothideomycetes</taxon>
        <taxon>Dothideomycetidae</taxon>
        <taxon>Dothideales</taxon>
        <taxon>Saccotheciaceae</taxon>
        <taxon>Aureobasidium</taxon>
    </lineage>
</organism>
<protein>
    <submittedName>
        <fullName evidence="2">Uncharacterized protein</fullName>
    </submittedName>
</protein>
<proteinExistence type="predicted"/>
<accession>A0A074YPB5</accession>
<evidence type="ECO:0000256" key="1">
    <source>
        <dbReference type="SAM" id="Phobius"/>
    </source>
</evidence>
<dbReference type="EMBL" id="KL584975">
    <property type="protein sequence ID" value="KEQ88676.1"/>
    <property type="molecule type" value="Genomic_DNA"/>
</dbReference>
<evidence type="ECO:0000313" key="2">
    <source>
        <dbReference type="EMBL" id="KEQ88676.1"/>
    </source>
</evidence>
<name>A0A074YPB5_AURPU</name>
<dbReference type="AlphaFoldDB" id="A0A074YPB5"/>
<feature type="transmembrane region" description="Helical" evidence="1">
    <location>
        <begin position="7"/>
        <end position="24"/>
    </location>
</feature>
<reference evidence="2 3" key="1">
    <citation type="journal article" date="2014" name="BMC Genomics">
        <title>Genome sequencing of four Aureobasidium pullulans varieties: biotechnological potential, stress tolerance, and description of new species.</title>
        <authorList>
            <person name="Gostin Ar C."/>
            <person name="Ohm R.A."/>
            <person name="Kogej T."/>
            <person name="Sonjak S."/>
            <person name="Turk M."/>
            <person name="Zajc J."/>
            <person name="Zalar P."/>
            <person name="Grube M."/>
            <person name="Sun H."/>
            <person name="Han J."/>
            <person name="Sharma A."/>
            <person name="Chiniquy J."/>
            <person name="Ngan C.Y."/>
            <person name="Lipzen A."/>
            <person name="Barry K."/>
            <person name="Grigoriev I.V."/>
            <person name="Gunde-Cimerman N."/>
        </authorList>
    </citation>
    <scope>NUCLEOTIDE SEQUENCE [LARGE SCALE GENOMIC DNA]</scope>
    <source>
        <strain evidence="2 3">EXF-150</strain>
    </source>
</reference>
<dbReference type="RefSeq" id="XP_029764863.1">
    <property type="nucleotide sequence ID" value="XM_029904706.1"/>
</dbReference>
<dbReference type="GeneID" id="40747012"/>
<evidence type="ECO:0000313" key="3">
    <source>
        <dbReference type="Proteomes" id="UP000030706"/>
    </source>
</evidence>
<keyword evidence="1" id="KW-0472">Membrane</keyword>
<keyword evidence="1" id="KW-0812">Transmembrane</keyword>
<dbReference type="HOGENOM" id="CLU_2867294_0_0_1"/>
<keyword evidence="1" id="KW-1133">Transmembrane helix</keyword>